<protein>
    <submittedName>
        <fullName evidence="1">Uncharacterized protein</fullName>
    </submittedName>
</protein>
<name>A0A9D4EB25_DREPO</name>
<dbReference type="Proteomes" id="UP000828390">
    <property type="component" value="Unassembled WGS sequence"/>
</dbReference>
<evidence type="ECO:0000313" key="1">
    <source>
        <dbReference type="EMBL" id="KAH3775080.1"/>
    </source>
</evidence>
<evidence type="ECO:0000313" key="2">
    <source>
        <dbReference type="Proteomes" id="UP000828390"/>
    </source>
</evidence>
<proteinExistence type="predicted"/>
<gene>
    <name evidence="1" type="ORF">DPMN_176476</name>
</gene>
<reference evidence="1" key="1">
    <citation type="journal article" date="2019" name="bioRxiv">
        <title>The Genome of the Zebra Mussel, Dreissena polymorpha: A Resource for Invasive Species Research.</title>
        <authorList>
            <person name="McCartney M.A."/>
            <person name="Auch B."/>
            <person name="Kono T."/>
            <person name="Mallez S."/>
            <person name="Zhang Y."/>
            <person name="Obille A."/>
            <person name="Becker A."/>
            <person name="Abrahante J.E."/>
            <person name="Garbe J."/>
            <person name="Badalamenti J.P."/>
            <person name="Herman A."/>
            <person name="Mangelson H."/>
            <person name="Liachko I."/>
            <person name="Sullivan S."/>
            <person name="Sone E.D."/>
            <person name="Koren S."/>
            <person name="Silverstein K.A.T."/>
            <person name="Beckman K.B."/>
            <person name="Gohl D.M."/>
        </authorList>
    </citation>
    <scope>NUCLEOTIDE SEQUENCE</scope>
    <source>
        <strain evidence="1">Duluth1</strain>
        <tissue evidence="1">Whole animal</tissue>
    </source>
</reference>
<sequence>MDVKMRLTRSIFELGRDIIRTNVLSKFHENRTQDVTSQVLKGLKTAYTTLATILLNGSEPYSNVLSKCQLDWTKMKTAQPYGGHVYQWKLIIFKFNQNINRKKSLEKTATPHGGHVNKGSI</sequence>
<reference evidence="1" key="2">
    <citation type="submission" date="2020-11" db="EMBL/GenBank/DDBJ databases">
        <authorList>
            <person name="McCartney M.A."/>
            <person name="Auch B."/>
            <person name="Kono T."/>
            <person name="Mallez S."/>
            <person name="Becker A."/>
            <person name="Gohl D.M."/>
            <person name="Silverstein K.A.T."/>
            <person name="Koren S."/>
            <person name="Bechman K.B."/>
            <person name="Herman A."/>
            <person name="Abrahante J.E."/>
            <person name="Garbe J."/>
        </authorList>
    </citation>
    <scope>NUCLEOTIDE SEQUENCE</scope>
    <source>
        <strain evidence="1">Duluth1</strain>
        <tissue evidence="1">Whole animal</tissue>
    </source>
</reference>
<keyword evidence="2" id="KW-1185">Reference proteome</keyword>
<dbReference type="AlphaFoldDB" id="A0A9D4EB25"/>
<comment type="caution">
    <text evidence="1">The sequence shown here is derived from an EMBL/GenBank/DDBJ whole genome shotgun (WGS) entry which is preliminary data.</text>
</comment>
<dbReference type="EMBL" id="JAIWYP010000009">
    <property type="protein sequence ID" value="KAH3775080.1"/>
    <property type="molecule type" value="Genomic_DNA"/>
</dbReference>
<organism evidence="1 2">
    <name type="scientific">Dreissena polymorpha</name>
    <name type="common">Zebra mussel</name>
    <name type="synonym">Mytilus polymorpha</name>
    <dbReference type="NCBI Taxonomy" id="45954"/>
    <lineage>
        <taxon>Eukaryota</taxon>
        <taxon>Metazoa</taxon>
        <taxon>Spiralia</taxon>
        <taxon>Lophotrochozoa</taxon>
        <taxon>Mollusca</taxon>
        <taxon>Bivalvia</taxon>
        <taxon>Autobranchia</taxon>
        <taxon>Heteroconchia</taxon>
        <taxon>Euheterodonta</taxon>
        <taxon>Imparidentia</taxon>
        <taxon>Neoheterodontei</taxon>
        <taxon>Myida</taxon>
        <taxon>Dreissenoidea</taxon>
        <taxon>Dreissenidae</taxon>
        <taxon>Dreissena</taxon>
    </lineage>
</organism>
<accession>A0A9D4EB25</accession>